<dbReference type="RefSeq" id="XP_008217406.2">
    <property type="nucleotide sequence ID" value="XM_008219184.2"/>
</dbReference>
<evidence type="ECO:0000313" key="3">
    <source>
        <dbReference type="Proteomes" id="UP000002358"/>
    </source>
</evidence>
<dbReference type="KEGG" id="nvi:103318060"/>
<sequence length="392" mass="44868">MGIVYNTKVGKGYNSNVPCRRAISRRRVLNALTRQNIQFLRSLGLRVVAVFKRVVRFVINAICHLFEEIRYQLNAIVIDRCKNVGLTSLMKGFVSFSPSQSSVIENAGWLDIAETQRLDDNGYFDVSIPLGMILGFAEDYRKIVVNAKHELILTRSNSDVNSIVQTQVVAAGANVYEDYQVEITKIEWLLPHVLLSDKHKIKLLNHLEKDKPVTISFRSWELYEYPLLPSTSKHVWTVKTANQLEKPRFVFLGFQTNCKGRKTANASRFDHCNISNVTLFLNSQHYPYGNLNLNITNNQYALLYDMYANFQNAYYNKEVEPMLKKVDYLLYAALVVIDCSKQNESLKQASVDVRLEFEARANIPVGTSVYCLILDDRIVEYNPMSGDVKKIV</sequence>
<dbReference type="AlphaFoldDB" id="A0A7M7HJA5"/>
<dbReference type="Proteomes" id="UP000002358">
    <property type="component" value="Unassembled WGS sequence"/>
</dbReference>
<evidence type="ECO:0000259" key="1">
    <source>
        <dbReference type="Pfam" id="PF21738"/>
    </source>
</evidence>
<dbReference type="PANTHER" id="PTHR36159">
    <property type="entry name" value="PROTEIN CBG23766"/>
    <property type="match status" value="1"/>
</dbReference>
<dbReference type="GeneID" id="103318060"/>
<dbReference type="Pfam" id="PF21738">
    <property type="entry name" value="DJR-like_dom"/>
    <property type="match status" value="1"/>
</dbReference>
<protein>
    <recommendedName>
        <fullName evidence="1">Double jelly roll-like domain-containing protein</fullName>
    </recommendedName>
</protein>
<reference evidence="2" key="1">
    <citation type="submission" date="2021-01" db="UniProtKB">
        <authorList>
            <consortium name="EnsemblMetazoa"/>
        </authorList>
    </citation>
    <scope>IDENTIFICATION</scope>
</reference>
<dbReference type="InParanoid" id="A0A7M7HJA5"/>
<dbReference type="PANTHER" id="PTHR36159:SF1">
    <property type="entry name" value="RETROVIRUS-RELATED POL POLYPROTEIN FROM TRANSPOSON 412-LIKE PROTEIN"/>
    <property type="match status" value="1"/>
</dbReference>
<proteinExistence type="predicted"/>
<accession>A0A7M7HJA5</accession>
<dbReference type="InterPro" id="IPR049512">
    <property type="entry name" value="DJR-like_dom"/>
</dbReference>
<feature type="domain" description="Double jelly roll-like" evidence="1">
    <location>
        <begin position="59"/>
        <end position="379"/>
    </location>
</feature>
<keyword evidence="3" id="KW-1185">Reference proteome</keyword>
<organism evidence="2 3">
    <name type="scientific">Nasonia vitripennis</name>
    <name type="common">Parasitic wasp</name>
    <dbReference type="NCBI Taxonomy" id="7425"/>
    <lineage>
        <taxon>Eukaryota</taxon>
        <taxon>Metazoa</taxon>
        <taxon>Ecdysozoa</taxon>
        <taxon>Arthropoda</taxon>
        <taxon>Hexapoda</taxon>
        <taxon>Insecta</taxon>
        <taxon>Pterygota</taxon>
        <taxon>Neoptera</taxon>
        <taxon>Endopterygota</taxon>
        <taxon>Hymenoptera</taxon>
        <taxon>Apocrita</taxon>
        <taxon>Proctotrupomorpha</taxon>
        <taxon>Chalcidoidea</taxon>
        <taxon>Pteromalidae</taxon>
        <taxon>Pteromalinae</taxon>
        <taxon>Nasonia</taxon>
    </lineage>
</organism>
<dbReference type="OrthoDB" id="6761856at2759"/>
<evidence type="ECO:0000313" key="2">
    <source>
        <dbReference type="EnsemblMetazoa" id="XP_008217406"/>
    </source>
</evidence>
<name>A0A7M7HJA5_NASVI</name>
<dbReference type="EnsemblMetazoa" id="XM_008219184">
    <property type="protein sequence ID" value="XP_008217406"/>
    <property type="gene ID" value="LOC103318060"/>
</dbReference>